<reference evidence="2" key="1">
    <citation type="submission" date="2014-12" db="EMBL/GenBank/DDBJ databases">
        <title>Parallel Evolution in Life History Adaptation Evident in the Tissue-Specific Poeciliopsis prolifica transcriptome.</title>
        <authorList>
            <person name="Jue N.K."/>
            <person name="Foley R.J."/>
            <person name="Obergfell C."/>
            <person name="Reznick D.N."/>
            <person name="O'Neill R.J."/>
            <person name="O'Neill M.J."/>
        </authorList>
    </citation>
    <scope>NUCLEOTIDE SEQUENCE</scope>
</reference>
<feature type="region of interest" description="Disordered" evidence="1">
    <location>
        <begin position="1"/>
        <end position="53"/>
    </location>
</feature>
<feature type="region of interest" description="Disordered" evidence="1">
    <location>
        <begin position="76"/>
        <end position="105"/>
    </location>
</feature>
<feature type="compositionally biased region" description="Polar residues" evidence="1">
    <location>
        <begin position="28"/>
        <end position="42"/>
    </location>
</feature>
<name>A0A0S7EIE4_9TELE</name>
<evidence type="ECO:0000313" key="2">
    <source>
        <dbReference type="EMBL" id="JAO04964.1"/>
    </source>
</evidence>
<gene>
    <name evidence="2" type="primary">PPUP196</name>
</gene>
<dbReference type="EMBL" id="GBYX01476713">
    <property type="protein sequence ID" value="JAO04964.1"/>
    <property type="molecule type" value="Transcribed_RNA"/>
</dbReference>
<accession>A0A0S7EIE4</accession>
<proteinExistence type="predicted"/>
<dbReference type="AlphaFoldDB" id="A0A0S7EIE4"/>
<feature type="compositionally biased region" description="Polar residues" evidence="1">
    <location>
        <begin position="77"/>
        <end position="89"/>
    </location>
</feature>
<sequence length="119" mass="12955">PEPHNPTPKALSSHTHTHKIQDSPAGVSHSSDWVTSSRSGSHPATPLTFLQPLPNVQTTSETVFLPNCVPSEECTDVSATASREPQPSVHSPMKNNDLKKESSGQQGLSFEMLWCDSYF</sequence>
<evidence type="ECO:0000256" key="1">
    <source>
        <dbReference type="SAM" id="MobiDB-lite"/>
    </source>
</evidence>
<feature type="non-terminal residue" evidence="2">
    <location>
        <position position="1"/>
    </location>
</feature>
<protein>
    <submittedName>
        <fullName evidence="2">PPUP196</fullName>
    </submittedName>
</protein>
<organism evidence="2">
    <name type="scientific">Poeciliopsis prolifica</name>
    <name type="common">blackstripe livebearer</name>
    <dbReference type="NCBI Taxonomy" id="188132"/>
    <lineage>
        <taxon>Eukaryota</taxon>
        <taxon>Metazoa</taxon>
        <taxon>Chordata</taxon>
        <taxon>Craniata</taxon>
        <taxon>Vertebrata</taxon>
        <taxon>Euteleostomi</taxon>
        <taxon>Actinopterygii</taxon>
        <taxon>Neopterygii</taxon>
        <taxon>Teleostei</taxon>
        <taxon>Neoteleostei</taxon>
        <taxon>Acanthomorphata</taxon>
        <taxon>Ovalentaria</taxon>
        <taxon>Atherinomorphae</taxon>
        <taxon>Cyprinodontiformes</taxon>
        <taxon>Poeciliidae</taxon>
        <taxon>Poeciliinae</taxon>
        <taxon>Poeciliopsis</taxon>
    </lineage>
</organism>